<sequence>MHDAESNWEDCFLPADYYSSAINPHPLDSPLELNSPVLKRLEHFLPERRSAWYPEQLPVMDSAADRADRARVKEVRKEQYTIHHRLIELENEHQQLNALIARGRDYKFQITDADAYLLVLTFVFVECCILKILVTEVTEPVSRLVTPLGFGIAQRSETAIRRQVMRPEDPLP</sequence>
<name>A0A183S801_SCHSO</name>
<evidence type="ECO:0000313" key="1">
    <source>
        <dbReference type="EMBL" id="VDL85461.1"/>
    </source>
</evidence>
<evidence type="ECO:0000313" key="3">
    <source>
        <dbReference type="WBParaSite" id="SSLN_0000036601-mRNA-1"/>
    </source>
</evidence>
<keyword evidence="2" id="KW-1185">Reference proteome</keyword>
<gene>
    <name evidence="1" type="ORF">SSLN_LOCUS349</name>
</gene>
<reference evidence="1 2" key="2">
    <citation type="submission" date="2018-11" db="EMBL/GenBank/DDBJ databases">
        <authorList>
            <consortium name="Pathogen Informatics"/>
        </authorList>
    </citation>
    <scope>NUCLEOTIDE SEQUENCE [LARGE SCALE GENOMIC DNA]</scope>
    <source>
        <strain evidence="1 2">NST_G2</strain>
    </source>
</reference>
<dbReference type="OrthoDB" id="6287747at2759"/>
<protein>
    <submittedName>
        <fullName evidence="3">Zf-CpG_bind_C domain-containing protein</fullName>
    </submittedName>
</protein>
<evidence type="ECO:0000313" key="2">
    <source>
        <dbReference type="Proteomes" id="UP000275846"/>
    </source>
</evidence>
<proteinExistence type="predicted"/>
<reference evidence="3" key="1">
    <citation type="submission" date="2016-06" db="UniProtKB">
        <authorList>
            <consortium name="WormBaseParasite"/>
        </authorList>
    </citation>
    <scope>IDENTIFICATION</scope>
</reference>
<organism evidence="3">
    <name type="scientific">Schistocephalus solidus</name>
    <name type="common">Tapeworm</name>
    <dbReference type="NCBI Taxonomy" id="70667"/>
    <lineage>
        <taxon>Eukaryota</taxon>
        <taxon>Metazoa</taxon>
        <taxon>Spiralia</taxon>
        <taxon>Lophotrochozoa</taxon>
        <taxon>Platyhelminthes</taxon>
        <taxon>Cestoda</taxon>
        <taxon>Eucestoda</taxon>
        <taxon>Diphyllobothriidea</taxon>
        <taxon>Diphyllobothriidae</taxon>
        <taxon>Schistocephalus</taxon>
    </lineage>
</organism>
<dbReference type="Proteomes" id="UP000275846">
    <property type="component" value="Unassembled WGS sequence"/>
</dbReference>
<dbReference type="AlphaFoldDB" id="A0A183S801"/>
<dbReference type="EMBL" id="UYSU01000231">
    <property type="protein sequence ID" value="VDL85461.1"/>
    <property type="molecule type" value="Genomic_DNA"/>
</dbReference>
<accession>A0A183S801</accession>
<dbReference type="WBParaSite" id="SSLN_0000036601-mRNA-1">
    <property type="protein sequence ID" value="SSLN_0000036601-mRNA-1"/>
    <property type="gene ID" value="SSLN_0000036601"/>
</dbReference>